<dbReference type="AlphaFoldDB" id="A0A7G2IW27"/>
<reference evidence="1 2" key="1">
    <citation type="submission" date="2013-10" db="EMBL/GenBank/DDBJ databases">
        <title>Antibiotic resistance diversity of beta-lactamase producers in the General Hospital Vienna.</title>
        <authorList>
            <person name="Barisic I."/>
            <person name="Mitteregger D."/>
            <person name="Hirschl A.M."/>
            <person name="Noehammer C."/>
            <person name="Wiesinger-Mayr H."/>
        </authorList>
    </citation>
    <scope>NUCLEOTIDE SEQUENCE [LARGE SCALE GENOMIC DNA]</scope>
    <source>
        <strain evidence="1 2">ISC11</strain>
    </source>
</reference>
<name>A0A7G2IW27_CITFR</name>
<evidence type="ECO:0000313" key="2">
    <source>
        <dbReference type="Proteomes" id="UP000019194"/>
    </source>
</evidence>
<dbReference type="Proteomes" id="UP000019194">
    <property type="component" value="Unassembled WGS sequence"/>
</dbReference>
<accession>A0A7G2IW27</accession>
<protein>
    <submittedName>
        <fullName evidence="1">Uncharacterized protein</fullName>
    </submittedName>
</protein>
<dbReference type="EMBL" id="CBWP010000067">
    <property type="protein sequence ID" value="CDL40059.1"/>
    <property type="molecule type" value="Genomic_DNA"/>
</dbReference>
<proteinExistence type="predicted"/>
<sequence>MGADSSAKWVNGVHSTCGNRKLTGAIPFLPGEFGNGG</sequence>
<organism evidence="1 2">
    <name type="scientific">Citrobacter freundii</name>
    <dbReference type="NCBI Taxonomy" id="546"/>
    <lineage>
        <taxon>Bacteria</taxon>
        <taxon>Pseudomonadati</taxon>
        <taxon>Pseudomonadota</taxon>
        <taxon>Gammaproteobacteria</taxon>
        <taxon>Enterobacterales</taxon>
        <taxon>Enterobacteriaceae</taxon>
        <taxon>Citrobacter</taxon>
        <taxon>Citrobacter freundii complex</taxon>
    </lineage>
</organism>
<comment type="caution">
    <text evidence="1">The sequence shown here is derived from an EMBL/GenBank/DDBJ whole genome shotgun (WGS) entry which is preliminary data.</text>
</comment>
<evidence type="ECO:0000313" key="1">
    <source>
        <dbReference type="EMBL" id="CDL40059.1"/>
    </source>
</evidence>